<dbReference type="InterPro" id="IPR038158">
    <property type="entry name" value="H-NOX_domain_sf"/>
</dbReference>
<dbReference type="RefSeq" id="WP_142808186.1">
    <property type="nucleotide sequence ID" value="NZ_CP036282.1"/>
</dbReference>
<name>A0A515EJ93_9BURK</name>
<dbReference type="GO" id="GO:0020037">
    <property type="term" value="F:heme binding"/>
    <property type="evidence" value="ECO:0007669"/>
    <property type="project" value="InterPro"/>
</dbReference>
<evidence type="ECO:0000313" key="3">
    <source>
        <dbReference type="Proteomes" id="UP000317365"/>
    </source>
</evidence>
<organism evidence="2 3">
    <name type="scientific">Rhodoferax aquaticus</name>
    <dbReference type="NCBI Taxonomy" id="2527691"/>
    <lineage>
        <taxon>Bacteria</taxon>
        <taxon>Pseudomonadati</taxon>
        <taxon>Pseudomonadota</taxon>
        <taxon>Betaproteobacteria</taxon>
        <taxon>Burkholderiales</taxon>
        <taxon>Comamonadaceae</taxon>
        <taxon>Rhodoferax</taxon>
    </lineage>
</organism>
<dbReference type="KEGG" id="rhg:EXZ61_00280"/>
<dbReference type="AlphaFoldDB" id="A0A515EJ93"/>
<dbReference type="InterPro" id="IPR011644">
    <property type="entry name" value="Heme_NO-bd"/>
</dbReference>
<gene>
    <name evidence="2" type="ORF">EXZ61_00280</name>
</gene>
<dbReference type="EMBL" id="CP036282">
    <property type="protein sequence ID" value="QDL52734.1"/>
    <property type="molecule type" value="Genomic_DNA"/>
</dbReference>
<dbReference type="Pfam" id="PF07700">
    <property type="entry name" value="HNOB"/>
    <property type="match status" value="1"/>
</dbReference>
<keyword evidence="3" id="KW-1185">Reference proteome</keyword>
<feature type="domain" description="Heme NO-binding" evidence="1">
    <location>
        <begin position="2"/>
        <end position="160"/>
    </location>
</feature>
<accession>A0A515EJ93</accession>
<sequence length="177" mass="19525">MKGMVFTEFLEMVEMKFSADMVDDIIDDSAPPSGGAYTAVGTYDHVELVNMVVALSKRCDIPVPTLVQVFGEHLFGRFHTLYPTFFAGQASVMDFLEGIETVIHTEVRKLYPDAQLPQFDCTRDVGGLQMRYSSPRHFGDLAEGLIKGAVAHFGGGVQVSRLDQDNGDIVFDLRTLA</sequence>
<dbReference type="Proteomes" id="UP000317365">
    <property type="component" value="Chromosome"/>
</dbReference>
<reference evidence="3" key="2">
    <citation type="journal article" date="2020" name="Int. J. Syst. Evol. Microbiol.">
        <title>Genomic insights into a novel species Rhodoferax aquaticus sp. nov., isolated from freshwater.</title>
        <authorList>
            <person name="Li T."/>
            <person name="Zhuo Y."/>
            <person name="Jin C.Z."/>
            <person name="Wu X."/>
            <person name="Ko S.R."/>
            <person name="Jin F.J."/>
            <person name="Ahn C.Y."/>
            <person name="Oh H.M."/>
            <person name="Lee H.G."/>
            <person name="Jin L."/>
        </authorList>
    </citation>
    <scope>NUCLEOTIDE SEQUENCE [LARGE SCALE GENOMIC DNA]</scope>
    <source>
        <strain evidence="3">Gr-4</strain>
    </source>
</reference>
<dbReference type="InterPro" id="IPR024096">
    <property type="entry name" value="NO_sig/Golgi_transp_ligand-bd"/>
</dbReference>
<evidence type="ECO:0000313" key="2">
    <source>
        <dbReference type="EMBL" id="QDL52734.1"/>
    </source>
</evidence>
<dbReference type="Gene3D" id="3.90.1520.10">
    <property type="entry name" value="H-NOX domain"/>
    <property type="match status" value="1"/>
</dbReference>
<evidence type="ECO:0000259" key="1">
    <source>
        <dbReference type="Pfam" id="PF07700"/>
    </source>
</evidence>
<protein>
    <recommendedName>
        <fullName evidence="1">Heme NO-binding domain-containing protein</fullName>
    </recommendedName>
</protein>
<reference evidence="3" key="1">
    <citation type="submission" date="2019-02" db="EMBL/GenBank/DDBJ databases">
        <title>Complete genome sequence of Rhodoferax sp. Gr-4.</title>
        <authorList>
            <person name="Jin L."/>
        </authorList>
    </citation>
    <scope>NUCLEOTIDE SEQUENCE [LARGE SCALE GENOMIC DNA]</scope>
    <source>
        <strain evidence="3">Gr-4</strain>
    </source>
</reference>
<dbReference type="SUPFAM" id="SSF111126">
    <property type="entry name" value="Ligand-binding domain in the NO signalling and Golgi transport"/>
    <property type="match status" value="1"/>
</dbReference>
<proteinExistence type="predicted"/>